<keyword evidence="1" id="KW-0472">Membrane</keyword>
<dbReference type="Pfam" id="PF02517">
    <property type="entry name" value="Rce1-like"/>
    <property type="match status" value="1"/>
</dbReference>
<protein>
    <submittedName>
        <fullName evidence="3">CPBP family intramembrane metalloprotease</fullName>
    </submittedName>
</protein>
<reference evidence="3 4" key="1">
    <citation type="journal article" date="2021" name="bioRxiv">
        <title>Unraveling nitrogen, sulfur and carbon metabolic pathways and microbial community transcriptional responses to substrate deprivation and toxicity stresses in a bioreactor mimicking anoxic brackish coastal sediment conditions.</title>
        <authorList>
            <person name="Martins P.D."/>
            <person name="Echeveste M.J."/>
            <person name="Arshad A."/>
            <person name="Kurth J."/>
            <person name="Ouboter H."/>
            <person name="Jetten M.S.M."/>
            <person name="Welte C.U."/>
        </authorList>
    </citation>
    <scope>NUCLEOTIDE SEQUENCE [LARGE SCALE GENOMIC DNA]</scope>
    <source>
        <strain evidence="3">MAG_38</strain>
    </source>
</reference>
<accession>A0AAJ1AJZ1</accession>
<keyword evidence="3" id="KW-0645">Protease</keyword>
<keyword evidence="1" id="KW-1133">Transmembrane helix</keyword>
<dbReference type="EMBL" id="JAIOIU010000064">
    <property type="protein sequence ID" value="MBZ0159572.1"/>
    <property type="molecule type" value="Genomic_DNA"/>
</dbReference>
<dbReference type="GO" id="GO:0004175">
    <property type="term" value="F:endopeptidase activity"/>
    <property type="evidence" value="ECO:0007669"/>
    <property type="project" value="UniProtKB-ARBA"/>
</dbReference>
<comment type="caution">
    <text evidence="3">The sequence shown here is derived from an EMBL/GenBank/DDBJ whole genome shotgun (WGS) entry which is preliminary data.</text>
</comment>
<proteinExistence type="predicted"/>
<name>A0AAJ1AJZ1_9BACT</name>
<dbReference type="GO" id="GO:0008237">
    <property type="term" value="F:metallopeptidase activity"/>
    <property type="evidence" value="ECO:0007669"/>
    <property type="project" value="UniProtKB-KW"/>
</dbReference>
<evidence type="ECO:0000259" key="2">
    <source>
        <dbReference type="Pfam" id="PF02517"/>
    </source>
</evidence>
<evidence type="ECO:0000313" key="3">
    <source>
        <dbReference type="EMBL" id="MBZ0159572.1"/>
    </source>
</evidence>
<keyword evidence="1" id="KW-0812">Transmembrane</keyword>
<keyword evidence="3" id="KW-0482">Metalloprotease</keyword>
<feature type="transmembrane region" description="Helical" evidence="1">
    <location>
        <begin position="300"/>
        <end position="317"/>
    </location>
</feature>
<gene>
    <name evidence="3" type="ORF">K8G79_05485</name>
</gene>
<organism evidence="3 4">
    <name type="scientific">Candidatus Methylomirabilis tolerans</name>
    <dbReference type="NCBI Taxonomy" id="3123416"/>
    <lineage>
        <taxon>Bacteria</taxon>
        <taxon>Candidatus Methylomirabilota</taxon>
        <taxon>Candidatus Methylomirabilia</taxon>
        <taxon>Candidatus Methylomirabilales</taxon>
        <taxon>Candidatus Methylomirabilaceae</taxon>
        <taxon>Candidatus Methylomirabilis</taxon>
    </lineage>
</organism>
<dbReference type="PANTHER" id="PTHR36435:SF1">
    <property type="entry name" value="CAAX AMINO TERMINAL PROTEASE FAMILY PROTEIN"/>
    <property type="match status" value="1"/>
</dbReference>
<dbReference type="InterPro" id="IPR003675">
    <property type="entry name" value="Rce1/LyrA-like_dom"/>
</dbReference>
<dbReference type="InterPro" id="IPR052710">
    <property type="entry name" value="CAAX_protease"/>
</dbReference>
<dbReference type="GO" id="GO:0080120">
    <property type="term" value="P:CAAX-box protein maturation"/>
    <property type="evidence" value="ECO:0007669"/>
    <property type="project" value="UniProtKB-ARBA"/>
</dbReference>
<sequence length="321" mass="35043">MGIVVVIIGIVVLAVTLVTMMKKSTRKDVGAWLVEKPFRVWWLPCLMLVYYSMMSAAVDQWDLNLFALLAVYFGLPTLLLHLTGPKSDDTLAGRDLVMNFAVVLWIWLLIELKIVPINWLRVQIGSSRPTALPLGIYAAIIYALIILSGWRRFDLKCDLSFKKSDLLPVAATFGALGVALVLITLSTGLTTLGIAKVVRLNPLGLPLIIAVPIGILAAVPMIFASIGVVEEILFRDAIQNLLRHRLTPICALIVASVVFGLAHVNKRALGFEVPNWPYAGVAAIAGLGYGFVFWKTNSVIASATVHAMVDAMWILFLRGGK</sequence>
<dbReference type="AlphaFoldDB" id="A0AAJ1AJZ1"/>
<dbReference type="Proteomes" id="UP001197609">
    <property type="component" value="Unassembled WGS sequence"/>
</dbReference>
<evidence type="ECO:0000256" key="1">
    <source>
        <dbReference type="SAM" id="Phobius"/>
    </source>
</evidence>
<feature type="transmembrane region" description="Helical" evidence="1">
    <location>
        <begin position="276"/>
        <end position="294"/>
    </location>
</feature>
<feature type="transmembrane region" description="Helical" evidence="1">
    <location>
        <begin position="170"/>
        <end position="195"/>
    </location>
</feature>
<feature type="transmembrane region" description="Helical" evidence="1">
    <location>
        <begin position="246"/>
        <end position="264"/>
    </location>
</feature>
<keyword evidence="3" id="KW-0378">Hydrolase</keyword>
<feature type="transmembrane region" description="Helical" evidence="1">
    <location>
        <begin position="96"/>
        <end position="119"/>
    </location>
</feature>
<feature type="transmembrane region" description="Helical" evidence="1">
    <location>
        <begin position="38"/>
        <end position="58"/>
    </location>
</feature>
<feature type="transmembrane region" description="Helical" evidence="1">
    <location>
        <begin position="65"/>
        <end position="84"/>
    </location>
</feature>
<dbReference type="PANTHER" id="PTHR36435">
    <property type="entry name" value="SLR1288 PROTEIN"/>
    <property type="match status" value="1"/>
</dbReference>
<feature type="transmembrane region" description="Helical" evidence="1">
    <location>
        <begin position="207"/>
        <end position="226"/>
    </location>
</feature>
<feature type="transmembrane region" description="Helical" evidence="1">
    <location>
        <begin position="131"/>
        <end position="150"/>
    </location>
</feature>
<evidence type="ECO:0000313" key="4">
    <source>
        <dbReference type="Proteomes" id="UP001197609"/>
    </source>
</evidence>
<feature type="domain" description="CAAX prenyl protease 2/Lysostaphin resistance protein A-like" evidence="2">
    <location>
        <begin position="215"/>
        <end position="312"/>
    </location>
</feature>